<sequence length="332" mass="35419">MHILTIDTGTTNTRVTVWRDQQALCQAARQVGVRDTAISGSPVALQNGVRQTIAAALGDARLEIGQIDLVLGSGMITSNVGLHEVPHVLAPAGRDELAAAMVQAHIPEVCEPPVWFVPGVRNRVDNIGLHNVEAMDMMRGEEVETMGLVQRLGINKPTVIVLPGSHSKFVHLDENGCISGCVTTLAGELLHVITHNTILAGSLDSDFADEIDTEMLLAGARSAGKIGLGRACFTVRILDQFTIYERNARANFLLGAVLGADLLTLKNSSAFRMTPGTQFVVTGKAMLRESLALLVKHDDFFSGDIVVTTDEQQANLAGFGAIEVARARGLLA</sequence>
<accession>A0A0N0XG91</accession>
<dbReference type="OrthoDB" id="256574at2"/>
<dbReference type="GO" id="GO:0008671">
    <property type="term" value="F:2-dehydro-3-deoxygalactonokinase activity"/>
    <property type="evidence" value="ECO:0007669"/>
    <property type="project" value="InterPro"/>
</dbReference>
<dbReference type="CDD" id="cd24012">
    <property type="entry name" value="ASKHA_NBD_KDGal-kinase"/>
    <property type="match status" value="1"/>
</dbReference>
<keyword evidence="1" id="KW-0808">Transferase</keyword>
<dbReference type="GO" id="GO:0034194">
    <property type="term" value="P:D-galactonate catabolic process"/>
    <property type="evidence" value="ECO:0007669"/>
    <property type="project" value="InterPro"/>
</dbReference>
<evidence type="ECO:0000313" key="1">
    <source>
        <dbReference type="EMBL" id="KPC49805.1"/>
    </source>
</evidence>
<evidence type="ECO:0000313" key="2">
    <source>
        <dbReference type="Proteomes" id="UP000037939"/>
    </source>
</evidence>
<dbReference type="PATRIC" id="fig|857265.3.peg.3969"/>
<name>A0A0N0XG91_9NEIS</name>
<dbReference type="Gene3D" id="3.30.420.300">
    <property type="entry name" value="2-keto-3-deoxy-galactonokinase, substrate binding domain"/>
    <property type="match status" value="1"/>
</dbReference>
<dbReference type="RefSeq" id="WP_053939455.1">
    <property type="nucleotide sequence ID" value="NZ_LAQT01000035.1"/>
</dbReference>
<dbReference type="InterPro" id="IPR007729">
    <property type="entry name" value="DGOK"/>
</dbReference>
<gene>
    <name evidence="1" type="ORF">WG78_19365</name>
</gene>
<keyword evidence="1" id="KW-0418">Kinase</keyword>
<dbReference type="EMBL" id="LAQT01000035">
    <property type="protein sequence ID" value="KPC49805.1"/>
    <property type="molecule type" value="Genomic_DNA"/>
</dbReference>
<keyword evidence="2" id="KW-1185">Reference proteome</keyword>
<dbReference type="STRING" id="857265.WG78_19365"/>
<dbReference type="InterPro" id="IPR042258">
    <property type="entry name" value="DGOK_N"/>
</dbReference>
<dbReference type="Proteomes" id="UP000037939">
    <property type="component" value="Unassembled WGS sequence"/>
</dbReference>
<dbReference type="Pfam" id="PF05035">
    <property type="entry name" value="DGOK"/>
    <property type="match status" value="1"/>
</dbReference>
<dbReference type="Gene3D" id="3.30.420.310">
    <property type="entry name" value="2-keto-3-deoxy-galactonokinase, C-terminal domain"/>
    <property type="match status" value="1"/>
</dbReference>
<reference evidence="1 2" key="1">
    <citation type="submission" date="2015-07" db="EMBL/GenBank/DDBJ databases">
        <title>Draft genome sequence of the Amantichitinum ursilacus IGB-41, a new chitin-degrading bacterium.</title>
        <authorList>
            <person name="Kirstahler P."/>
            <person name="Guenther M."/>
            <person name="Grumaz C."/>
            <person name="Rupp S."/>
            <person name="Zibek S."/>
            <person name="Sohn K."/>
        </authorList>
    </citation>
    <scope>NUCLEOTIDE SEQUENCE [LARGE SCALE GENOMIC DNA]</scope>
    <source>
        <strain evidence="1 2">IGB-41</strain>
    </source>
</reference>
<dbReference type="InterPro" id="IPR042257">
    <property type="entry name" value="DGOK_C"/>
</dbReference>
<proteinExistence type="predicted"/>
<comment type="caution">
    <text evidence="1">The sequence shown here is derived from an EMBL/GenBank/DDBJ whole genome shotgun (WGS) entry which is preliminary data.</text>
</comment>
<dbReference type="AlphaFoldDB" id="A0A0N0XG91"/>
<protein>
    <submittedName>
        <fullName evidence="1">2-keto-3-deoxy-galactonokinase</fullName>
    </submittedName>
</protein>
<organism evidence="1 2">
    <name type="scientific">Amantichitinum ursilacus</name>
    <dbReference type="NCBI Taxonomy" id="857265"/>
    <lineage>
        <taxon>Bacteria</taxon>
        <taxon>Pseudomonadati</taxon>
        <taxon>Pseudomonadota</taxon>
        <taxon>Betaproteobacteria</taxon>
        <taxon>Neisseriales</taxon>
        <taxon>Chitinibacteraceae</taxon>
        <taxon>Amantichitinum</taxon>
    </lineage>
</organism>